<dbReference type="AlphaFoldDB" id="A0A916J210"/>
<dbReference type="Gene3D" id="3.40.1170.60">
    <property type="match status" value="1"/>
</dbReference>
<dbReference type="PROSITE" id="PS50173">
    <property type="entry name" value="UMUC"/>
    <property type="match status" value="1"/>
</dbReference>
<keyword evidence="5" id="KW-0808">Transferase</keyword>
<proteinExistence type="inferred from homology"/>
<keyword evidence="2" id="KW-0515">Mutator protein</keyword>
<dbReference type="SUPFAM" id="SSF56672">
    <property type="entry name" value="DNA/RNA polymerases"/>
    <property type="match status" value="1"/>
</dbReference>
<dbReference type="GO" id="GO:0003887">
    <property type="term" value="F:DNA-directed DNA polymerase activity"/>
    <property type="evidence" value="ECO:0007669"/>
    <property type="project" value="UniProtKB-KW"/>
</dbReference>
<dbReference type="GO" id="GO:0009432">
    <property type="term" value="P:SOS response"/>
    <property type="evidence" value="ECO:0007669"/>
    <property type="project" value="TreeGrafter"/>
</dbReference>
<dbReference type="CDD" id="cd00424">
    <property type="entry name" value="PolY"/>
    <property type="match status" value="1"/>
</dbReference>
<dbReference type="PANTHER" id="PTHR11076">
    <property type="entry name" value="DNA REPAIR POLYMERASE UMUC / TRANSFERASE FAMILY MEMBER"/>
    <property type="match status" value="1"/>
</dbReference>
<sequence>MSLRILYVDFNSYFASVEQQLRPALRGKPLGVLPVMTESTCCIAASYEAKAFGIKTGTLVREARKRCPDMVFVEARPSLYVQKHHELVAAVESCTPVGKVLSIDEMACPLMGSERQRDKALALAAHIKRTIAATVGEHLRCSIGIAPNTMLAKIASNMKKPDGCTVIESGDLPDALYPLELRAIPGIGRAMEQRLARRRITTMRQLCALNADQLQTAWGSIEGSRLHARLRGEETATTEHARASIGHSHVMPPELRTQQGAHSVLHRLLQKAAMRLRSYALIAGAMHAYVKYENRTSWHDDIRFDPSSDTLQLLAAFEQLWARQPRGKAAPMAVGVSLGSLREQTQQSRSLFDEAGQTSHDRLNVVLDAVNLRYGRNSLYFGGAHQALFAAPMRIAFQHIPDMEVEAD</sequence>
<evidence type="ECO:0000256" key="1">
    <source>
        <dbReference type="ARBA" id="ARBA00010945"/>
    </source>
</evidence>
<dbReference type="EC" id="2.7.7.7" evidence="5"/>
<dbReference type="InterPro" id="IPR050116">
    <property type="entry name" value="DNA_polymerase-Y"/>
</dbReference>
<evidence type="ECO:0000259" key="4">
    <source>
        <dbReference type="PROSITE" id="PS50173"/>
    </source>
</evidence>
<dbReference type="Gene3D" id="3.30.70.270">
    <property type="match status" value="1"/>
</dbReference>
<dbReference type="InterPro" id="IPR001126">
    <property type="entry name" value="UmuC"/>
</dbReference>
<dbReference type="EMBL" id="CAJQUM010000001">
    <property type="protein sequence ID" value="CAG4882700.1"/>
    <property type="molecule type" value="Genomic_DNA"/>
</dbReference>
<dbReference type="GO" id="GO:0042276">
    <property type="term" value="P:error-prone translesion synthesis"/>
    <property type="evidence" value="ECO:0007669"/>
    <property type="project" value="TreeGrafter"/>
</dbReference>
<dbReference type="Pfam" id="PF00817">
    <property type="entry name" value="IMS"/>
    <property type="match status" value="1"/>
</dbReference>
<comment type="caution">
    <text evidence="5">The sequence shown here is derived from an EMBL/GenBank/DDBJ whole genome shotgun (WGS) entry which is preliminary data.</text>
</comment>
<dbReference type="PANTHER" id="PTHR11076:SF33">
    <property type="entry name" value="DNA POLYMERASE KAPPA"/>
    <property type="match status" value="1"/>
</dbReference>
<reference evidence="5" key="1">
    <citation type="submission" date="2021-04" db="EMBL/GenBank/DDBJ databases">
        <authorList>
            <person name="Hornung B."/>
        </authorList>
    </citation>
    <scope>NUCLEOTIDE SEQUENCE</scope>
    <source>
        <strain evidence="5">G5G6</strain>
    </source>
</reference>
<dbReference type="Pfam" id="PF11799">
    <property type="entry name" value="IMS_C"/>
    <property type="match status" value="1"/>
</dbReference>
<gene>
    <name evidence="5" type="ORF">GTOL_10582</name>
</gene>
<evidence type="ECO:0000256" key="2">
    <source>
        <dbReference type="ARBA" id="ARBA00022457"/>
    </source>
</evidence>
<dbReference type="GO" id="GO:0005829">
    <property type="term" value="C:cytosol"/>
    <property type="evidence" value="ECO:0007669"/>
    <property type="project" value="TreeGrafter"/>
</dbReference>
<keyword evidence="3" id="KW-0239">DNA-directed DNA polymerase</keyword>
<organism evidence="5 6">
    <name type="scientific">Georgfuchsia toluolica</name>
    <dbReference type="NCBI Taxonomy" id="424218"/>
    <lineage>
        <taxon>Bacteria</taxon>
        <taxon>Pseudomonadati</taxon>
        <taxon>Pseudomonadota</taxon>
        <taxon>Betaproteobacteria</taxon>
        <taxon>Nitrosomonadales</taxon>
        <taxon>Sterolibacteriaceae</taxon>
        <taxon>Georgfuchsia</taxon>
    </lineage>
</organism>
<dbReference type="RefSeq" id="WP_220634750.1">
    <property type="nucleotide sequence ID" value="NZ_CAJQUM010000001.1"/>
</dbReference>
<dbReference type="InterPro" id="IPR017961">
    <property type="entry name" value="DNA_pol_Y-fam_little_finger"/>
</dbReference>
<keyword evidence="6" id="KW-1185">Reference proteome</keyword>
<accession>A0A916J210</accession>
<comment type="similarity">
    <text evidence="1">Belongs to the DNA polymerase type-Y family.</text>
</comment>
<keyword evidence="5" id="KW-0548">Nucleotidyltransferase</keyword>
<dbReference type="GO" id="GO:0003684">
    <property type="term" value="F:damaged DNA binding"/>
    <property type="evidence" value="ECO:0007669"/>
    <property type="project" value="InterPro"/>
</dbReference>
<evidence type="ECO:0000256" key="3">
    <source>
        <dbReference type="ARBA" id="ARBA00022932"/>
    </source>
</evidence>
<dbReference type="InterPro" id="IPR043128">
    <property type="entry name" value="Rev_trsase/Diguanyl_cyclase"/>
</dbReference>
<dbReference type="Pfam" id="PF21999">
    <property type="entry name" value="IMS_HHH_1"/>
    <property type="match status" value="1"/>
</dbReference>
<protein>
    <submittedName>
        <fullName evidence="5">DNA polymerase IV</fullName>
        <ecNumber evidence="5">2.7.7.7</ecNumber>
    </submittedName>
</protein>
<evidence type="ECO:0000313" key="6">
    <source>
        <dbReference type="Proteomes" id="UP000742786"/>
    </source>
</evidence>
<dbReference type="Proteomes" id="UP000742786">
    <property type="component" value="Unassembled WGS sequence"/>
</dbReference>
<evidence type="ECO:0000313" key="5">
    <source>
        <dbReference type="EMBL" id="CAG4882700.1"/>
    </source>
</evidence>
<dbReference type="GO" id="GO:0006281">
    <property type="term" value="P:DNA repair"/>
    <property type="evidence" value="ECO:0007669"/>
    <property type="project" value="InterPro"/>
</dbReference>
<dbReference type="InterPro" id="IPR043502">
    <property type="entry name" value="DNA/RNA_pol_sf"/>
</dbReference>
<dbReference type="Gene3D" id="1.10.150.20">
    <property type="entry name" value="5' to 3' exonuclease, C-terminal subdomain"/>
    <property type="match status" value="1"/>
</dbReference>
<name>A0A916J210_9PROT</name>
<dbReference type="InterPro" id="IPR053848">
    <property type="entry name" value="IMS_HHH_1"/>
</dbReference>
<feature type="domain" description="UmuC" evidence="4">
    <location>
        <begin position="5"/>
        <end position="188"/>
    </location>
</feature>